<proteinExistence type="predicted"/>
<dbReference type="Proteomes" id="UP000821865">
    <property type="component" value="Chromosome 2"/>
</dbReference>
<name>A0ACB8DDK0_DERSI</name>
<dbReference type="EMBL" id="CM023471">
    <property type="protein sequence ID" value="KAH7966045.1"/>
    <property type="molecule type" value="Genomic_DNA"/>
</dbReference>
<evidence type="ECO:0000313" key="1">
    <source>
        <dbReference type="EMBL" id="KAH7966045.1"/>
    </source>
</evidence>
<accession>A0ACB8DDK0</accession>
<evidence type="ECO:0000313" key="2">
    <source>
        <dbReference type="Proteomes" id="UP000821865"/>
    </source>
</evidence>
<reference evidence="1" key="1">
    <citation type="submission" date="2020-05" db="EMBL/GenBank/DDBJ databases">
        <title>Large-scale comparative analyses of tick genomes elucidate their genetic diversity and vector capacities.</title>
        <authorList>
            <person name="Jia N."/>
            <person name="Wang J."/>
            <person name="Shi W."/>
            <person name="Du L."/>
            <person name="Sun Y."/>
            <person name="Zhan W."/>
            <person name="Jiang J."/>
            <person name="Wang Q."/>
            <person name="Zhang B."/>
            <person name="Ji P."/>
            <person name="Sakyi L.B."/>
            <person name="Cui X."/>
            <person name="Yuan T."/>
            <person name="Jiang B."/>
            <person name="Yang W."/>
            <person name="Lam T.T.-Y."/>
            <person name="Chang Q."/>
            <person name="Ding S."/>
            <person name="Wang X."/>
            <person name="Zhu J."/>
            <person name="Ruan X."/>
            <person name="Zhao L."/>
            <person name="Wei J."/>
            <person name="Que T."/>
            <person name="Du C."/>
            <person name="Cheng J."/>
            <person name="Dai P."/>
            <person name="Han X."/>
            <person name="Huang E."/>
            <person name="Gao Y."/>
            <person name="Liu J."/>
            <person name="Shao H."/>
            <person name="Ye R."/>
            <person name="Li L."/>
            <person name="Wei W."/>
            <person name="Wang X."/>
            <person name="Wang C."/>
            <person name="Yang T."/>
            <person name="Huo Q."/>
            <person name="Li W."/>
            <person name="Guo W."/>
            <person name="Chen H."/>
            <person name="Zhou L."/>
            <person name="Ni X."/>
            <person name="Tian J."/>
            <person name="Zhou Y."/>
            <person name="Sheng Y."/>
            <person name="Liu T."/>
            <person name="Pan Y."/>
            <person name="Xia L."/>
            <person name="Li J."/>
            <person name="Zhao F."/>
            <person name="Cao W."/>
        </authorList>
    </citation>
    <scope>NUCLEOTIDE SEQUENCE</scope>
    <source>
        <strain evidence="1">Dsil-2018</strain>
    </source>
</reference>
<sequence length="187" mass="19914">MNTRQSSNRDRARARQCHRYGVTDVVYREWTCAMLVPVYGPAAADAGRRKTADGGSPAQAAAATAAPAPPPTGTAAAAAAAEGSLVPPPPPPPAPSPMKPCREFCHRVEEQCPYFHPAAREQYAGEPVFICIEARNETRQEHIATSITVGCVVGLSRLRKLTVDANEDALPVKVSDGNCVLLLDLNQ</sequence>
<keyword evidence="2" id="KW-1185">Reference proteome</keyword>
<protein>
    <submittedName>
        <fullName evidence="1">Uncharacterized protein</fullName>
    </submittedName>
</protein>
<gene>
    <name evidence="1" type="ORF">HPB49_013451</name>
</gene>
<organism evidence="1 2">
    <name type="scientific">Dermacentor silvarum</name>
    <name type="common">Tick</name>
    <dbReference type="NCBI Taxonomy" id="543639"/>
    <lineage>
        <taxon>Eukaryota</taxon>
        <taxon>Metazoa</taxon>
        <taxon>Ecdysozoa</taxon>
        <taxon>Arthropoda</taxon>
        <taxon>Chelicerata</taxon>
        <taxon>Arachnida</taxon>
        <taxon>Acari</taxon>
        <taxon>Parasitiformes</taxon>
        <taxon>Ixodida</taxon>
        <taxon>Ixodoidea</taxon>
        <taxon>Ixodidae</taxon>
        <taxon>Rhipicephalinae</taxon>
        <taxon>Dermacentor</taxon>
    </lineage>
</organism>
<comment type="caution">
    <text evidence="1">The sequence shown here is derived from an EMBL/GenBank/DDBJ whole genome shotgun (WGS) entry which is preliminary data.</text>
</comment>